<evidence type="ECO:0008006" key="3">
    <source>
        <dbReference type="Google" id="ProtNLM"/>
    </source>
</evidence>
<evidence type="ECO:0000313" key="1">
    <source>
        <dbReference type="EMBL" id="GBM19311.1"/>
    </source>
</evidence>
<comment type="caution">
    <text evidence="1">The sequence shown here is derived from an EMBL/GenBank/DDBJ whole genome shotgun (WGS) entry which is preliminary data.</text>
</comment>
<keyword evidence="2" id="KW-1185">Reference proteome</keyword>
<sequence length="125" mass="14165">MTIYAERLSNRTRSCLDCQICKVIRHTNSPLQSFHRPSGRYDHVHLALVGPLPPSDNYEYLFTCIDRFTRWPEAAPISDISAETVASAFINQWISRFGLPSNGSGPNGFYQRIREDNSKATCLPC</sequence>
<dbReference type="InterPro" id="IPR012337">
    <property type="entry name" value="RNaseH-like_sf"/>
</dbReference>
<dbReference type="EMBL" id="BGPR01000421">
    <property type="protein sequence ID" value="GBM19311.1"/>
    <property type="molecule type" value="Genomic_DNA"/>
</dbReference>
<dbReference type="PANTHER" id="PTHR47266">
    <property type="entry name" value="ENDONUCLEASE-RELATED"/>
    <property type="match status" value="1"/>
</dbReference>
<accession>A0A4Y2DRD5</accession>
<gene>
    <name evidence="1" type="ORF">AVEN_200248_1</name>
</gene>
<reference evidence="1 2" key="1">
    <citation type="journal article" date="2019" name="Sci. Rep.">
        <title>Orb-weaving spider Araneus ventricosus genome elucidates the spidroin gene catalogue.</title>
        <authorList>
            <person name="Kono N."/>
            <person name="Nakamura H."/>
            <person name="Ohtoshi R."/>
            <person name="Moran D.A.P."/>
            <person name="Shinohara A."/>
            <person name="Yoshida Y."/>
            <person name="Fujiwara M."/>
            <person name="Mori M."/>
            <person name="Tomita M."/>
            <person name="Arakawa K."/>
        </authorList>
    </citation>
    <scope>NUCLEOTIDE SEQUENCE [LARGE SCALE GENOMIC DNA]</scope>
</reference>
<dbReference type="InterPro" id="IPR052160">
    <property type="entry name" value="Gypsy_RT_Integrase-like"/>
</dbReference>
<dbReference type="AlphaFoldDB" id="A0A4Y2DRD5"/>
<name>A0A4Y2DRD5_ARAVE</name>
<dbReference type="Gene3D" id="3.30.420.10">
    <property type="entry name" value="Ribonuclease H-like superfamily/Ribonuclease H"/>
    <property type="match status" value="1"/>
</dbReference>
<dbReference type="SUPFAM" id="SSF53098">
    <property type="entry name" value="Ribonuclease H-like"/>
    <property type="match status" value="1"/>
</dbReference>
<dbReference type="OrthoDB" id="6425627at2759"/>
<dbReference type="GO" id="GO:0003676">
    <property type="term" value="F:nucleic acid binding"/>
    <property type="evidence" value="ECO:0007669"/>
    <property type="project" value="InterPro"/>
</dbReference>
<evidence type="ECO:0000313" key="2">
    <source>
        <dbReference type="Proteomes" id="UP000499080"/>
    </source>
</evidence>
<dbReference type="InterPro" id="IPR036397">
    <property type="entry name" value="RNaseH_sf"/>
</dbReference>
<organism evidence="1 2">
    <name type="scientific">Araneus ventricosus</name>
    <name type="common">Orbweaver spider</name>
    <name type="synonym">Epeira ventricosa</name>
    <dbReference type="NCBI Taxonomy" id="182803"/>
    <lineage>
        <taxon>Eukaryota</taxon>
        <taxon>Metazoa</taxon>
        <taxon>Ecdysozoa</taxon>
        <taxon>Arthropoda</taxon>
        <taxon>Chelicerata</taxon>
        <taxon>Arachnida</taxon>
        <taxon>Araneae</taxon>
        <taxon>Araneomorphae</taxon>
        <taxon>Entelegynae</taxon>
        <taxon>Araneoidea</taxon>
        <taxon>Araneidae</taxon>
        <taxon>Araneus</taxon>
    </lineage>
</organism>
<proteinExistence type="predicted"/>
<dbReference type="Proteomes" id="UP000499080">
    <property type="component" value="Unassembled WGS sequence"/>
</dbReference>
<protein>
    <recommendedName>
        <fullName evidence="3">Integrase catalytic domain-containing protein</fullName>
    </recommendedName>
</protein>